<proteinExistence type="inferred from homology"/>
<dbReference type="GO" id="GO:0050830">
    <property type="term" value="P:defense response to Gram-positive bacterium"/>
    <property type="evidence" value="ECO:0007669"/>
    <property type="project" value="TreeGrafter"/>
</dbReference>
<evidence type="ECO:0000256" key="3">
    <source>
        <dbReference type="ARBA" id="ARBA00012732"/>
    </source>
</evidence>
<evidence type="ECO:0000256" key="5">
    <source>
        <dbReference type="ARBA" id="ARBA00022638"/>
    </source>
</evidence>
<dbReference type="GO" id="GO:0031640">
    <property type="term" value="P:killing of cells of another organism"/>
    <property type="evidence" value="ECO:0007669"/>
    <property type="project" value="UniProtKB-KW"/>
</dbReference>
<dbReference type="PANTHER" id="PTHR31698">
    <property type="entry name" value="LYSOZYME G FAMILY MEMBER"/>
    <property type="match status" value="1"/>
</dbReference>
<keyword evidence="5" id="KW-0929">Antimicrobial</keyword>
<dbReference type="GO" id="GO:0005576">
    <property type="term" value="C:extracellular region"/>
    <property type="evidence" value="ECO:0007669"/>
    <property type="project" value="TreeGrafter"/>
</dbReference>
<dbReference type="PANTHER" id="PTHR31698:SF8">
    <property type="entry name" value="LYSOZYME G-RELATED"/>
    <property type="match status" value="1"/>
</dbReference>
<dbReference type="PRINTS" id="PR00749">
    <property type="entry name" value="LYSOZYMEG"/>
</dbReference>
<keyword evidence="5" id="KW-0081">Bacteriolytic enzyme</keyword>
<evidence type="ECO:0000313" key="10">
    <source>
        <dbReference type="Proteomes" id="UP000472267"/>
    </source>
</evidence>
<comment type="similarity">
    <text evidence="2">Belongs to the glycosyl hydrolase 23 family.</text>
</comment>
<evidence type="ECO:0000256" key="4">
    <source>
        <dbReference type="ARBA" id="ARBA00016485"/>
    </source>
</evidence>
<keyword evidence="10" id="KW-1185">Reference proteome</keyword>
<reference evidence="9" key="1">
    <citation type="submission" date="2019-06" db="EMBL/GenBank/DDBJ databases">
        <authorList>
            <consortium name="Wellcome Sanger Institute Data Sharing"/>
        </authorList>
    </citation>
    <scope>NUCLEOTIDE SEQUENCE [LARGE SCALE GENOMIC DNA]</scope>
</reference>
<dbReference type="GO" id="GO:0009253">
    <property type="term" value="P:peptidoglycan catabolic process"/>
    <property type="evidence" value="ECO:0007669"/>
    <property type="project" value="InterPro"/>
</dbReference>
<dbReference type="Ensembl" id="ENSSFAT00005008045.1">
    <property type="protein sequence ID" value="ENSSFAP00005007653.1"/>
    <property type="gene ID" value="ENSSFAG00005004532.1"/>
</dbReference>
<evidence type="ECO:0000256" key="1">
    <source>
        <dbReference type="ARBA" id="ARBA00000632"/>
    </source>
</evidence>
<evidence type="ECO:0000313" key="9">
    <source>
        <dbReference type="Ensembl" id="ENSSFAP00005007653.1"/>
    </source>
</evidence>
<dbReference type="GO" id="GO:0003796">
    <property type="term" value="F:lysozyme activity"/>
    <property type="evidence" value="ECO:0007669"/>
    <property type="project" value="UniProtKB-EC"/>
</dbReference>
<sequence>WKGPEIAGGFFLSLSLSLSLFLSNTHIFSSEETAQQDKLEYSGVRASEKMAETDLEDMDEYKDKIMKVGGEFKIQPALIAGIISRESRAGKTLQDARSISAKRLESSLTLLKRSNESSRDGAERCS</sequence>
<dbReference type="InterPro" id="IPR023346">
    <property type="entry name" value="Lysozyme-like_dom_sf"/>
</dbReference>
<reference evidence="9" key="2">
    <citation type="submission" date="2025-08" db="UniProtKB">
        <authorList>
            <consortium name="Ensembl"/>
        </authorList>
    </citation>
    <scope>IDENTIFICATION</scope>
</reference>
<keyword evidence="8" id="KW-0732">Signal</keyword>
<evidence type="ECO:0000256" key="8">
    <source>
        <dbReference type="SAM" id="SignalP"/>
    </source>
</evidence>
<feature type="chain" id="PRO_5025611828" description="Lysozyme g" evidence="8">
    <location>
        <begin position="31"/>
        <end position="126"/>
    </location>
</feature>
<comment type="catalytic activity">
    <reaction evidence="1">
        <text>Hydrolysis of (1-&gt;4)-beta-linkages between N-acetylmuramic acid and N-acetyl-D-glucosamine residues in a peptidoglycan and between N-acetyl-D-glucosamine residues in chitodextrins.</text>
        <dbReference type="EC" id="3.2.1.17"/>
    </reaction>
</comment>
<protein>
    <recommendedName>
        <fullName evidence="4">Lysozyme g</fullName>
        <ecNumber evidence="3">3.2.1.17</ecNumber>
    </recommendedName>
    <alternativeName>
        <fullName evidence="7">1,4-beta-N-acetylmuramidase</fullName>
    </alternativeName>
</protein>
<dbReference type="Proteomes" id="UP000472267">
    <property type="component" value="Chromosome 6"/>
</dbReference>
<dbReference type="Gene3D" id="1.10.530.10">
    <property type="match status" value="1"/>
</dbReference>
<organism evidence="9 10">
    <name type="scientific">Salarias fasciatus</name>
    <name type="common">Jewelled blenny</name>
    <name type="synonym">Blennius fasciatus</name>
    <dbReference type="NCBI Taxonomy" id="181472"/>
    <lineage>
        <taxon>Eukaryota</taxon>
        <taxon>Metazoa</taxon>
        <taxon>Chordata</taxon>
        <taxon>Craniata</taxon>
        <taxon>Vertebrata</taxon>
        <taxon>Euteleostomi</taxon>
        <taxon>Actinopterygii</taxon>
        <taxon>Neopterygii</taxon>
        <taxon>Teleostei</taxon>
        <taxon>Neoteleostei</taxon>
        <taxon>Acanthomorphata</taxon>
        <taxon>Ovalentaria</taxon>
        <taxon>Blenniimorphae</taxon>
        <taxon>Blenniiformes</taxon>
        <taxon>Blennioidei</taxon>
        <taxon>Blenniidae</taxon>
        <taxon>Salariinae</taxon>
        <taxon>Salarias</taxon>
    </lineage>
</organism>
<evidence type="ECO:0000256" key="6">
    <source>
        <dbReference type="ARBA" id="ARBA00023295"/>
    </source>
</evidence>
<evidence type="ECO:0000256" key="7">
    <source>
        <dbReference type="ARBA" id="ARBA00031262"/>
    </source>
</evidence>
<keyword evidence="6" id="KW-0378">Hydrolase</keyword>
<reference evidence="9" key="3">
    <citation type="submission" date="2025-09" db="UniProtKB">
        <authorList>
            <consortium name="Ensembl"/>
        </authorList>
    </citation>
    <scope>IDENTIFICATION</scope>
</reference>
<evidence type="ECO:0000256" key="2">
    <source>
        <dbReference type="ARBA" id="ARBA00008902"/>
    </source>
</evidence>
<accession>A0A672FM26</accession>
<dbReference type="InterPro" id="IPR002152">
    <property type="entry name" value="Glyco_hydro_23"/>
</dbReference>
<dbReference type="SUPFAM" id="SSF53955">
    <property type="entry name" value="Lysozyme-like"/>
    <property type="match status" value="1"/>
</dbReference>
<keyword evidence="6" id="KW-0326">Glycosidase</keyword>
<feature type="signal peptide" evidence="8">
    <location>
        <begin position="1"/>
        <end position="30"/>
    </location>
</feature>
<dbReference type="AlphaFoldDB" id="A0A672FM26"/>
<name>A0A672FM26_SALFA</name>
<dbReference type="EC" id="3.2.1.17" evidence="3"/>